<feature type="compositionally biased region" description="Polar residues" evidence="1">
    <location>
        <begin position="118"/>
        <end position="140"/>
    </location>
</feature>
<evidence type="ECO:0000256" key="1">
    <source>
        <dbReference type="SAM" id="MobiDB-lite"/>
    </source>
</evidence>
<feature type="compositionally biased region" description="Basic residues" evidence="1">
    <location>
        <begin position="601"/>
        <end position="614"/>
    </location>
</feature>
<evidence type="ECO:0000313" key="2">
    <source>
        <dbReference type="EMBL" id="KAJ8869141.1"/>
    </source>
</evidence>
<sequence length="895" mass="99052">MTTSMGGERKQNARRYALDRSVEFIGSFFIVSERQAGCRPHPLSLSPTTSSRGCCRPTEVSWRSAAEGCDPGPRPLKTARHPPSRTGARGAPAPDNNRNSADVVESSFTGVEPRNISPAHQGQHISGLGTSPESAASSTPLAELSLRTPDTASLVRSRKLRSPPSLGRPFFRAHQMLRETECVWHMLVLVEMNKLVERGQERYFSFALASARDAGLTRDVLAGAATGLLVSVSWANTYWYLDTREESHAWFTGTPITPNRQSGKLEQPIRSRPRCARESRRKIELAPIFSSLRKSRLRRYFPEVTCFPSVQSIIPPPPHPLSLCEDSCTRSIMGGNGLRYSPWLRRRACCEPQTMELSINKIQWCAAGSGSRTLVSVKAGKSLDPRNGQHRTTSHETPVFPRTFIRFPKKMVGLQVTNRAPAYTACVVACEFDSSLVAPICGNVYQIAALCVYTEPRFLESKTGNLHVSTSVQSKSRQSQCSRVLQAPSRTVGFTRRFRTLSSIRAANTSPVFVPQSSVVVHTLLCSCTLTQAASIKDCRPLGCGSIYRRRGGLRYHPVSPGHSCVVAKLIGNSSSREEDCDASKSRRCSAFTGFPEGGIRRPRAHHSRKRRGRGGSPITAQGQLSRRQLQHITILTELFAVFLSANGARARFDVGLRRRRDRAASELNHYQPLQVLADLEHGATTSDKAVISWSARHTLYEQHFPVVRIALELFSGVSKAREAGALAGNRTRINCLEGNYADHYTTNASCVRTRQLRALIWLRALEKCIPDVTSPCRRPNSQQGAKFDKIKLEVETNTSVRIKAVSQFAERVPSLNLDVTESPHCCPNSEGRKRERESERRCTLVGYVAAPERKGGGNGITPRKPADQWNRPARFPHVKIQGVAPHGIEPSSLW</sequence>
<keyword evidence="3" id="KW-1185">Reference proteome</keyword>
<dbReference type="Proteomes" id="UP001159363">
    <property type="component" value="Chromosome 13"/>
</dbReference>
<evidence type="ECO:0000313" key="3">
    <source>
        <dbReference type="Proteomes" id="UP001159363"/>
    </source>
</evidence>
<gene>
    <name evidence="2" type="ORF">PR048_030709</name>
</gene>
<dbReference type="EMBL" id="JARBHB010000014">
    <property type="protein sequence ID" value="KAJ8869141.1"/>
    <property type="molecule type" value="Genomic_DNA"/>
</dbReference>
<feature type="region of interest" description="Disordered" evidence="1">
    <location>
        <begin position="599"/>
        <end position="624"/>
    </location>
</feature>
<name>A0ABQ9GC95_9NEOP</name>
<reference evidence="2 3" key="1">
    <citation type="submission" date="2023-02" db="EMBL/GenBank/DDBJ databases">
        <title>LHISI_Scaffold_Assembly.</title>
        <authorList>
            <person name="Stuart O.P."/>
            <person name="Cleave R."/>
            <person name="Magrath M.J.L."/>
            <person name="Mikheyev A.S."/>
        </authorList>
    </citation>
    <scope>NUCLEOTIDE SEQUENCE [LARGE SCALE GENOMIC DNA]</scope>
    <source>
        <strain evidence="2">Daus_M_001</strain>
        <tissue evidence="2">Leg muscle</tissue>
    </source>
</reference>
<accession>A0ABQ9GC95</accession>
<feature type="region of interest" description="Disordered" evidence="1">
    <location>
        <begin position="62"/>
        <end position="142"/>
    </location>
</feature>
<organism evidence="2 3">
    <name type="scientific">Dryococelus australis</name>
    <dbReference type="NCBI Taxonomy" id="614101"/>
    <lineage>
        <taxon>Eukaryota</taxon>
        <taxon>Metazoa</taxon>
        <taxon>Ecdysozoa</taxon>
        <taxon>Arthropoda</taxon>
        <taxon>Hexapoda</taxon>
        <taxon>Insecta</taxon>
        <taxon>Pterygota</taxon>
        <taxon>Neoptera</taxon>
        <taxon>Polyneoptera</taxon>
        <taxon>Phasmatodea</taxon>
        <taxon>Verophasmatodea</taxon>
        <taxon>Anareolatae</taxon>
        <taxon>Phasmatidae</taxon>
        <taxon>Eurycanthinae</taxon>
        <taxon>Dryococelus</taxon>
    </lineage>
</organism>
<proteinExistence type="predicted"/>
<comment type="caution">
    <text evidence="2">The sequence shown here is derived from an EMBL/GenBank/DDBJ whole genome shotgun (WGS) entry which is preliminary data.</text>
</comment>
<protein>
    <submittedName>
        <fullName evidence="2">Uncharacterized protein</fullName>
    </submittedName>
</protein>